<keyword evidence="2" id="KW-1185">Reference proteome</keyword>
<accession>A0A0L6V065</accession>
<comment type="caution">
    <text evidence="1">The sequence shown here is derived from an EMBL/GenBank/DDBJ whole genome shotgun (WGS) entry which is preliminary data.</text>
</comment>
<dbReference type="EMBL" id="LAVV01008072">
    <property type="protein sequence ID" value="KNZ53872.1"/>
    <property type="molecule type" value="Genomic_DNA"/>
</dbReference>
<organism evidence="1 2">
    <name type="scientific">Puccinia sorghi</name>
    <dbReference type="NCBI Taxonomy" id="27349"/>
    <lineage>
        <taxon>Eukaryota</taxon>
        <taxon>Fungi</taxon>
        <taxon>Dikarya</taxon>
        <taxon>Basidiomycota</taxon>
        <taxon>Pucciniomycotina</taxon>
        <taxon>Pucciniomycetes</taxon>
        <taxon>Pucciniales</taxon>
        <taxon>Pucciniaceae</taxon>
        <taxon>Puccinia</taxon>
    </lineage>
</organism>
<name>A0A0L6V065_9BASI</name>
<evidence type="ECO:0000313" key="2">
    <source>
        <dbReference type="Proteomes" id="UP000037035"/>
    </source>
</evidence>
<gene>
    <name evidence="1" type="ORF">VP01_3112g1</name>
</gene>
<sequence length="171" mass="18627">MPYNGVSVVVDDFYVGGLNSSDVLVSPSTDAVNVAAFGPSYYPPDPRSGAVRVRVALQQSAVSSSEFLGGQQLGRKLKHSHIPTSYIQGRTHRSCPSDHKTIPVQYPSFILLVLTENCIFLTKLLSAQSISSSIINQAFDSRLRLDARPVNADGFGVVLLGRNLNRLVRPW</sequence>
<dbReference type="Proteomes" id="UP000037035">
    <property type="component" value="Unassembled WGS sequence"/>
</dbReference>
<dbReference type="AlphaFoldDB" id="A0A0L6V065"/>
<dbReference type="VEuPathDB" id="FungiDB:VP01_3112g1"/>
<proteinExistence type="predicted"/>
<reference evidence="1 2" key="1">
    <citation type="submission" date="2015-08" db="EMBL/GenBank/DDBJ databases">
        <title>Next Generation Sequencing and Analysis of the Genome of Puccinia sorghi L Schw, the Causal Agent of Maize Common Rust.</title>
        <authorList>
            <person name="Rochi L."/>
            <person name="Burguener G."/>
            <person name="Darino M."/>
            <person name="Turjanski A."/>
            <person name="Kreff E."/>
            <person name="Dieguez M.J."/>
            <person name="Sacco F."/>
        </authorList>
    </citation>
    <scope>NUCLEOTIDE SEQUENCE [LARGE SCALE GENOMIC DNA]</scope>
    <source>
        <strain evidence="1 2">RO10H11247</strain>
    </source>
</reference>
<protein>
    <submittedName>
        <fullName evidence="1">Uncharacterized protein</fullName>
    </submittedName>
</protein>
<evidence type="ECO:0000313" key="1">
    <source>
        <dbReference type="EMBL" id="KNZ53872.1"/>
    </source>
</evidence>